<dbReference type="GO" id="GO:0005886">
    <property type="term" value="C:plasma membrane"/>
    <property type="evidence" value="ECO:0007669"/>
    <property type="project" value="UniProtKB-SubCell"/>
</dbReference>
<dbReference type="InterPro" id="IPR036945">
    <property type="entry name" value="DAGK_sf"/>
</dbReference>
<dbReference type="Gene3D" id="1.10.287.3610">
    <property type="match status" value="1"/>
</dbReference>
<evidence type="ECO:0000256" key="13">
    <source>
        <dbReference type="ARBA" id="ARBA00023209"/>
    </source>
</evidence>
<dbReference type="EMBL" id="CP001397">
    <property type="protein sequence ID" value="AGC78644.1"/>
    <property type="molecule type" value="Genomic_DNA"/>
</dbReference>
<evidence type="ECO:0000256" key="4">
    <source>
        <dbReference type="ARBA" id="ARBA00022516"/>
    </source>
</evidence>
<keyword evidence="8 20" id="KW-0418">Kinase</keyword>
<dbReference type="PANTHER" id="PTHR34299">
    <property type="entry name" value="DIACYLGLYCEROL KINASE"/>
    <property type="match status" value="1"/>
</dbReference>
<keyword evidence="4" id="KW-0444">Lipid biosynthesis</keyword>
<keyword evidence="12 19" id="KW-0472">Membrane</keyword>
<dbReference type="AlphaFoldDB" id="L7WEU3"/>
<dbReference type="KEGG" id="ndo:DDD_3517"/>
<evidence type="ECO:0000256" key="1">
    <source>
        <dbReference type="ARBA" id="ARBA00004651"/>
    </source>
</evidence>
<dbReference type="RefSeq" id="WP_015364136.1">
    <property type="nucleotide sequence ID" value="NC_020156.1"/>
</dbReference>
<gene>
    <name evidence="20" type="primary">dgkA</name>
    <name evidence="20" type="ordered locus">DDD_3517</name>
</gene>
<sequence>MGFIKFITGRIKAMGYATKGAIILLKTEPSIQVQAAIAVIMTIAGFYFNITSTEWIAQTFCIGLVMGLEGMNTTAEAIADFIHPDFHEKIGHIKDIAAGAVVITAIAAAVVGFIIYTPYVVALFE</sequence>
<dbReference type="Proteomes" id="UP000011173">
    <property type="component" value="Chromosome"/>
</dbReference>
<keyword evidence="10 19" id="KW-1133">Transmembrane helix</keyword>
<comment type="cofactor">
    <cofactor evidence="18">
        <name>Mg(2+)</name>
        <dbReference type="ChEBI" id="CHEBI:18420"/>
    </cofactor>
    <text evidence="18">Mn(2+), Zn(2+), Cd(2+) and Co(2+) support activity to lesser extents.</text>
</comment>
<feature type="transmembrane region" description="Helical" evidence="19">
    <location>
        <begin position="31"/>
        <end position="50"/>
    </location>
</feature>
<evidence type="ECO:0000256" key="12">
    <source>
        <dbReference type="ARBA" id="ARBA00023136"/>
    </source>
</evidence>
<keyword evidence="13" id="KW-0594">Phospholipid biosynthesis</keyword>
<dbReference type="HOGENOM" id="CLU_112343_2_2_10"/>
<keyword evidence="18" id="KW-0460">Magnesium</keyword>
<evidence type="ECO:0000256" key="9">
    <source>
        <dbReference type="ARBA" id="ARBA00022840"/>
    </source>
</evidence>
<evidence type="ECO:0000313" key="21">
    <source>
        <dbReference type="Proteomes" id="UP000011173"/>
    </source>
</evidence>
<evidence type="ECO:0000256" key="11">
    <source>
        <dbReference type="ARBA" id="ARBA00023098"/>
    </source>
</evidence>
<feature type="binding site" evidence="17">
    <location>
        <position position="28"/>
    </location>
    <ligand>
        <name>ATP</name>
        <dbReference type="ChEBI" id="CHEBI:30616"/>
    </ligand>
</feature>
<comment type="similarity">
    <text evidence="2">Belongs to the bacterial diacylglycerol kinase family.</text>
</comment>
<evidence type="ECO:0000256" key="6">
    <source>
        <dbReference type="ARBA" id="ARBA00022692"/>
    </source>
</evidence>
<evidence type="ECO:0000256" key="14">
    <source>
        <dbReference type="ARBA" id="ARBA00023264"/>
    </source>
</evidence>
<feature type="binding site" evidence="17">
    <location>
        <position position="16"/>
    </location>
    <ligand>
        <name>ATP</name>
        <dbReference type="ChEBI" id="CHEBI:30616"/>
    </ligand>
</feature>
<evidence type="ECO:0000256" key="7">
    <source>
        <dbReference type="ARBA" id="ARBA00022741"/>
    </source>
</evidence>
<protein>
    <submittedName>
        <fullName evidence="20">Putative diacylglycerol kinase</fullName>
        <ecNumber evidence="20">2.7.1.107</ecNumber>
    </submittedName>
</protein>
<evidence type="ECO:0000256" key="17">
    <source>
        <dbReference type="PIRSR" id="PIRSR600829-3"/>
    </source>
</evidence>
<evidence type="ECO:0000256" key="10">
    <source>
        <dbReference type="ARBA" id="ARBA00022989"/>
    </source>
</evidence>
<feature type="transmembrane region" description="Helical" evidence="19">
    <location>
        <begin position="96"/>
        <end position="119"/>
    </location>
</feature>
<evidence type="ECO:0000256" key="5">
    <source>
        <dbReference type="ARBA" id="ARBA00022679"/>
    </source>
</evidence>
<evidence type="ECO:0000256" key="15">
    <source>
        <dbReference type="PIRSR" id="PIRSR600829-1"/>
    </source>
</evidence>
<dbReference type="GO" id="GO:0046872">
    <property type="term" value="F:metal ion binding"/>
    <property type="evidence" value="ECO:0007669"/>
    <property type="project" value="UniProtKB-KW"/>
</dbReference>
<reference evidence="20 21" key="1">
    <citation type="journal article" date="2013" name="Genome Biol. Evol.">
        <title>Genomic makeup of the marine flavobacterium Nonlabens (Donghaeana) dokdonensis DSW-6 and identification of a novel class of rhodopsins.</title>
        <authorList>
            <person name="Kwon S.K."/>
            <person name="Kim B.K."/>
            <person name="Song J.Y."/>
            <person name="Kwak M.J."/>
            <person name="Lee C.H."/>
            <person name="Yoon J.H."/>
            <person name="Oh T.K."/>
            <person name="Kim J.F."/>
        </authorList>
    </citation>
    <scope>NUCLEOTIDE SEQUENCE [LARGE SCALE GENOMIC DNA]</scope>
    <source>
        <strain evidence="21">DSM 17205 / KCTC 12402 / DSW-6</strain>
    </source>
</reference>
<feature type="binding site" evidence="16">
    <location>
        <position position="69"/>
    </location>
    <ligand>
        <name>substrate</name>
    </ligand>
</feature>
<keyword evidence="18" id="KW-0479">Metal-binding</keyword>
<dbReference type="CDD" id="cd14265">
    <property type="entry name" value="UDPK_IM_like"/>
    <property type="match status" value="1"/>
</dbReference>
<evidence type="ECO:0000256" key="3">
    <source>
        <dbReference type="ARBA" id="ARBA00022475"/>
    </source>
</evidence>
<dbReference type="InterPro" id="IPR000829">
    <property type="entry name" value="DAGK"/>
</dbReference>
<keyword evidence="11" id="KW-0443">Lipid metabolism</keyword>
<keyword evidence="14" id="KW-1208">Phospholipid metabolism</keyword>
<dbReference type="InterPro" id="IPR033717">
    <property type="entry name" value="UDPK"/>
</dbReference>
<feature type="binding site" evidence="18">
    <location>
        <position position="76"/>
    </location>
    <ligand>
        <name>a divalent metal cation</name>
        <dbReference type="ChEBI" id="CHEBI:60240"/>
    </ligand>
</feature>
<dbReference type="STRING" id="592029.DDD_3517"/>
<dbReference type="EC" id="2.7.1.107" evidence="20"/>
<proteinExistence type="inferred from homology"/>
<evidence type="ECO:0000256" key="8">
    <source>
        <dbReference type="ARBA" id="ARBA00022777"/>
    </source>
</evidence>
<feature type="binding site" evidence="17">
    <location>
        <position position="76"/>
    </location>
    <ligand>
        <name>ATP</name>
        <dbReference type="ChEBI" id="CHEBI:30616"/>
    </ligand>
</feature>
<feature type="binding site" evidence="18">
    <location>
        <position position="28"/>
    </location>
    <ligand>
        <name>a divalent metal cation</name>
        <dbReference type="ChEBI" id="CHEBI:60240"/>
    </ligand>
</feature>
<evidence type="ECO:0000256" key="19">
    <source>
        <dbReference type="SAM" id="Phobius"/>
    </source>
</evidence>
<dbReference type="PANTHER" id="PTHR34299:SF1">
    <property type="entry name" value="DIACYLGLYCEROL KINASE"/>
    <property type="match status" value="1"/>
</dbReference>
<name>L7WEU3_NONDD</name>
<accession>L7WEU3</accession>
<keyword evidence="7 17" id="KW-0547">Nucleotide-binding</keyword>
<evidence type="ECO:0000313" key="20">
    <source>
        <dbReference type="EMBL" id="AGC78644.1"/>
    </source>
</evidence>
<keyword evidence="3" id="KW-1003">Cell membrane</keyword>
<organism evidence="20 21">
    <name type="scientific">Nonlabens dokdonensis (strain DSM 17205 / KCTC 12402 / DSW-6)</name>
    <name type="common">Donghaeana dokdonensis</name>
    <dbReference type="NCBI Taxonomy" id="592029"/>
    <lineage>
        <taxon>Bacteria</taxon>
        <taxon>Pseudomonadati</taxon>
        <taxon>Bacteroidota</taxon>
        <taxon>Flavobacteriia</taxon>
        <taxon>Flavobacteriales</taxon>
        <taxon>Flavobacteriaceae</taxon>
        <taxon>Nonlabens</taxon>
    </lineage>
</organism>
<evidence type="ECO:0000256" key="16">
    <source>
        <dbReference type="PIRSR" id="PIRSR600829-2"/>
    </source>
</evidence>
<dbReference type="Pfam" id="PF01219">
    <property type="entry name" value="DAGK_prokar"/>
    <property type="match status" value="1"/>
</dbReference>
<keyword evidence="6 19" id="KW-0812">Transmembrane</keyword>
<dbReference type="GO" id="GO:0008654">
    <property type="term" value="P:phospholipid biosynthetic process"/>
    <property type="evidence" value="ECO:0007669"/>
    <property type="project" value="UniProtKB-KW"/>
</dbReference>
<feature type="active site" description="Proton acceptor" evidence="15">
    <location>
        <position position="69"/>
    </location>
</feature>
<dbReference type="eggNOG" id="COG0818">
    <property type="taxonomic scope" value="Bacteria"/>
</dbReference>
<dbReference type="GO" id="GO:0005524">
    <property type="term" value="F:ATP binding"/>
    <property type="evidence" value="ECO:0007669"/>
    <property type="project" value="UniProtKB-KW"/>
</dbReference>
<comment type="subcellular location">
    <subcellularLocation>
        <location evidence="1">Cell membrane</location>
        <topology evidence="1">Multi-pass membrane protein</topology>
    </subcellularLocation>
</comment>
<feature type="binding site" evidence="17">
    <location>
        <begin position="94"/>
        <end position="95"/>
    </location>
    <ligand>
        <name>ATP</name>
        <dbReference type="ChEBI" id="CHEBI:30616"/>
    </ligand>
</feature>
<keyword evidence="9 17" id="KW-0067">ATP-binding</keyword>
<evidence type="ECO:0000256" key="2">
    <source>
        <dbReference type="ARBA" id="ARBA00005967"/>
    </source>
</evidence>
<keyword evidence="5 20" id="KW-0808">Transferase</keyword>
<dbReference type="GO" id="GO:0004143">
    <property type="term" value="F:ATP-dependent diacylglycerol kinase activity"/>
    <property type="evidence" value="ECO:0007669"/>
    <property type="project" value="UniProtKB-EC"/>
</dbReference>
<dbReference type="PATRIC" id="fig|592029.3.peg.3491"/>
<evidence type="ECO:0000256" key="18">
    <source>
        <dbReference type="PIRSR" id="PIRSR600829-4"/>
    </source>
</evidence>